<organism evidence="1 2">
    <name type="scientific">Bradyrhizobium erythrophlei</name>
    <dbReference type="NCBI Taxonomy" id="1437360"/>
    <lineage>
        <taxon>Bacteria</taxon>
        <taxon>Pseudomonadati</taxon>
        <taxon>Pseudomonadota</taxon>
        <taxon>Alphaproteobacteria</taxon>
        <taxon>Hyphomicrobiales</taxon>
        <taxon>Nitrobacteraceae</taxon>
        <taxon>Bradyrhizobium</taxon>
    </lineage>
</organism>
<dbReference type="RefSeq" id="WP_079606919.1">
    <property type="nucleotide sequence ID" value="NZ_LT670817.1"/>
</dbReference>
<protein>
    <submittedName>
        <fullName evidence="1">Uncharacterized protein</fullName>
    </submittedName>
</protein>
<accession>A0A1M5YZ10</accession>
<dbReference type="AlphaFoldDB" id="A0A1M5YZ10"/>
<evidence type="ECO:0000313" key="2">
    <source>
        <dbReference type="Proteomes" id="UP000189796"/>
    </source>
</evidence>
<sequence>MNLVRIDGGKIGLLVQLRTGPHVVDIVKSLGVFAARDPVSGSLINGVLKERCAWVALVNNWDYLRMPLKLLARTALTNADDSRLAIYPFAYGRQTTDPPRGIVAIDITDAADLEIHDPTGRLVMAKQFGVSVDDHVQQDVSSMGENVQVIDFSRRNQPRTPRK</sequence>
<gene>
    <name evidence="1" type="ORF">SAMN05443248_9000</name>
</gene>
<name>A0A1M5YZ10_9BRAD</name>
<evidence type="ECO:0000313" key="1">
    <source>
        <dbReference type="EMBL" id="SHI17239.1"/>
    </source>
</evidence>
<dbReference type="Proteomes" id="UP000189796">
    <property type="component" value="Chromosome I"/>
</dbReference>
<proteinExistence type="predicted"/>
<dbReference type="EMBL" id="LT670817">
    <property type="protein sequence ID" value="SHI17239.1"/>
    <property type="molecule type" value="Genomic_DNA"/>
</dbReference>
<reference evidence="1 2" key="1">
    <citation type="submission" date="2016-11" db="EMBL/GenBank/DDBJ databases">
        <authorList>
            <person name="Jaros S."/>
            <person name="Januszkiewicz K."/>
            <person name="Wedrychowicz H."/>
        </authorList>
    </citation>
    <scope>NUCLEOTIDE SEQUENCE [LARGE SCALE GENOMIC DNA]</scope>
    <source>
        <strain evidence="1 2">GAS138</strain>
    </source>
</reference>
<dbReference type="OrthoDB" id="8242675at2"/>